<organism evidence="1 2">
    <name type="scientific">Oryza meyeriana var. granulata</name>
    <dbReference type="NCBI Taxonomy" id="110450"/>
    <lineage>
        <taxon>Eukaryota</taxon>
        <taxon>Viridiplantae</taxon>
        <taxon>Streptophyta</taxon>
        <taxon>Embryophyta</taxon>
        <taxon>Tracheophyta</taxon>
        <taxon>Spermatophyta</taxon>
        <taxon>Magnoliopsida</taxon>
        <taxon>Liliopsida</taxon>
        <taxon>Poales</taxon>
        <taxon>Poaceae</taxon>
        <taxon>BOP clade</taxon>
        <taxon>Oryzoideae</taxon>
        <taxon>Oryzeae</taxon>
        <taxon>Oryzinae</taxon>
        <taxon>Oryza</taxon>
        <taxon>Oryza meyeriana</taxon>
    </lineage>
</organism>
<reference evidence="1 2" key="1">
    <citation type="submission" date="2019-11" db="EMBL/GenBank/DDBJ databases">
        <title>Whole genome sequence of Oryza granulata.</title>
        <authorList>
            <person name="Li W."/>
        </authorList>
    </citation>
    <scope>NUCLEOTIDE SEQUENCE [LARGE SCALE GENOMIC DNA]</scope>
    <source>
        <strain evidence="2">cv. Menghai</strain>
        <tissue evidence="1">Leaf</tissue>
    </source>
</reference>
<gene>
    <name evidence="1" type="ORF">E2562_019802</name>
</gene>
<evidence type="ECO:0000313" key="1">
    <source>
        <dbReference type="EMBL" id="KAF0913004.1"/>
    </source>
</evidence>
<keyword evidence="2" id="KW-1185">Reference proteome</keyword>
<protein>
    <submittedName>
        <fullName evidence="1">Uncharacterized protein</fullName>
    </submittedName>
</protein>
<dbReference type="EMBL" id="SPHZ02000006">
    <property type="protein sequence ID" value="KAF0913004.1"/>
    <property type="molecule type" value="Genomic_DNA"/>
</dbReference>
<proteinExistence type="predicted"/>
<name>A0A6G1DLM3_9ORYZ</name>
<sequence length="101" mass="11233">MSDAAVEFVISTHIIAGRLLRMLQKQKLTQAIEESIRQKSYALQPFRASPSKDVITSADLIKHKTEVPPKAIFSNAQFVNYAYFMEPSFHGASSVGLLHLA</sequence>
<dbReference type="AlphaFoldDB" id="A0A6G1DLM3"/>
<comment type="caution">
    <text evidence="1">The sequence shown here is derived from an EMBL/GenBank/DDBJ whole genome shotgun (WGS) entry which is preliminary data.</text>
</comment>
<dbReference type="Proteomes" id="UP000479710">
    <property type="component" value="Unassembled WGS sequence"/>
</dbReference>
<accession>A0A6G1DLM3</accession>
<evidence type="ECO:0000313" key="2">
    <source>
        <dbReference type="Proteomes" id="UP000479710"/>
    </source>
</evidence>